<protein>
    <submittedName>
        <fullName evidence="1">Uncharacterized protein</fullName>
    </submittedName>
</protein>
<evidence type="ECO:0000313" key="1">
    <source>
        <dbReference type="EMBL" id="NNH11512.1"/>
    </source>
</evidence>
<evidence type="ECO:0000313" key="2">
    <source>
        <dbReference type="Proteomes" id="UP000542973"/>
    </source>
</evidence>
<accession>A0A6N1BRJ7</accession>
<dbReference type="RefSeq" id="WP_158507270.1">
    <property type="nucleotide sequence ID" value="NZ_BAAAEB010000036.1"/>
</dbReference>
<name>A0A6N1BRJ7_9BURK</name>
<organism evidence="1 2">
    <name type="scientific">Cupriavidus gilardii</name>
    <dbReference type="NCBI Taxonomy" id="82541"/>
    <lineage>
        <taxon>Bacteria</taxon>
        <taxon>Pseudomonadati</taxon>
        <taxon>Pseudomonadota</taxon>
        <taxon>Betaproteobacteria</taxon>
        <taxon>Burkholderiales</taxon>
        <taxon>Burkholderiaceae</taxon>
        <taxon>Cupriavidus</taxon>
    </lineage>
</organism>
<comment type="caution">
    <text evidence="1">The sequence shown here is derived from an EMBL/GenBank/DDBJ whole genome shotgun (WGS) entry which is preliminary data.</text>
</comment>
<dbReference type="Proteomes" id="UP000542973">
    <property type="component" value="Unassembled WGS sequence"/>
</dbReference>
<dbReference type="GeneID" id="70686929"/>
<dbReference type="AlphaFoldDB" id="A0A6N1BRJ7"/>
<proteinExistence type="predicted"/>
<reference evidence="1 2" key="1">
    <citation type="submission" date="2020-05" db="EMBL/GenBank/DDBJ databases">
        <title>MicrobeNet Type strains.</title>
        <authorList>
            <person name="Nicholson A.C."/>
        </authorList>
    </citation>
    <scope>NUCLEOTIDE SEQUENCE [LARGE SCALE GENOMIC DNA]</scope>
    <source>
        <strain evidence="1 2">ATCC 700815</strain>
    </source>
</reference>
<dbReference type="EMBL" id="JABEMD010000016">
    <property type="protein sequence ID" value="NNH11512.1"/>
    <property type="molecule type" value="Genomic_DNA"/>
</dbReference>
<sequence length="56" mass="5735">MLAFIGIRRVGAVSLGGVLERRAGAERLAQADAALAWRGDADDDLGAKARTLPASG</sequence>
<gene>
    <name evidence="1" type="ORF">HLB16_11545</name>
</gene>